<organism evidence="2 3">
    <name type="scientific">Mycobacteroides salmoniphilum</name>
    <dbReference type="NCBI Taxonomy" id="404941"/>
    <lineage>
        <taxon>Bacteria</taxon>
        <taxon>Bacillati</taxon>
        <taxon>Actinomycetota</taxon>
        <taxon>Actinomycetes</taxon>
        <taxon>Mycobacteriales</taxon>
        <taxon>Mycobacteriaceae</taxon>
        <taxon>Mycobacteroides</taxon>
    </lineage>
</organism>
<reference evidence="2 3" key="1">
    <citation type="journal article" date="2019" name="Sci. Rep.">
        <title>Extended insight into the Mycobacterium chelonae-abscessus complex through whole genome sequencing of Mycobacterium salmoniphilum outbreak and Mycobacterium salmoniphilum-like strains.</title>
        <authorList>
            <person name="Behra P.R.K."/>
            <person name="Das S."/>
            <person name="Pettersson B.M.F."/>
            <person name="Shirreff L."/>
            <person name="DuCote T."/>
            <person name="Jacobsson K.G."/>
            <person name="Ennis D.G."/>
            <person name="Kirsebom L.A."/>
        </authorList>
    </citation>
    <scope>NUCLEOTIDE SEQUENCE [LARGE SCALE GENOMIC DNA]</scope>
    <source>
        <strain evidence="2 3">CCUG 60884</strain>
    </source>
</reference>
<dbReference type="Gene3D" id="3.40.1000.70">
    <property type="entry name" value="PknH-like extracellular domain"/>
    <property type="match status" value="1"/>
</dbReference>
<dbReference type="STRING" id="404941.GCA_002013645_02118"/>
<protein>
    <recommendedName>
        <fullName evidence="4">PknH-like extracellular domain-containing protein</fullName>
    </recommendedName>
</protein>
<dbReference type="EMBL" id="PECL01000008">
    <property type="protein sequence ID" value="TEA03293.1"/>
    <property type="molecule type" value="Genomic_DNA"/>
</dbReference>
<proteinExistence type="predicted"/>
<evidence type="ECO:0000256" key="1">
    <source>
        <dbReference type="SAM" id="SignalP"/>
    </source>
</evidence>
<dbReference type="InterPro" id="IPR038232">
    <property type="entry name" value="PknH-like_Extracell_sf"/>
</dbReference>
<sequence precursor="true">MTLHNLQMARTAWVGSGLLALVAVAGCSHPASPVASETYAPEVTDLKVSAAAADSLFAGLDEIKSLGFPTADKTQTDSEPIYGPAVDPADPCGLLHATSQGDLGDGWQAFRQLNVGSTANPHQMLHEAIAIYPDKPAAQSEFRRLTEAFTKCRAQSPNAYAFGMRNPITITWADSTGATRVHTTGNVVYGVTSAGATDNAEVAGQVANQLKTNIIDPA</sequence>
<evidence type="ECO:0008006" key="4">
    <source>
        <dbReference type="Google" id="ProtNLM"/>
    </source>
</evidence>
<feature type="signal peptide" evidence="1">
    <location>
        <begin position="1"/>
        <end position="25"/>
    </location>
</feature>
<feature type="chain" id="PRO_5038860782" description="PknH-like extracellular domain-containing protein" evidence="1">
    <location>
        <begin position="26"/>
        <end position="218"/>
    </location>
</feature>
<accession>A0A4R8SSA2</accession>
<comment type="caution">
    <text evidence="2">The sequence shown here is derived from an EMBL/GenBank/DDBJ whole genome shotgun (WGS) entry which is preliminary data.</text>
</comment>
<evidence type="ECO:0000313" key="3">
    <source>
        <dbReference type="Proteomes" id="UP000294604"/>
    </source>
</evidence>
<keyword evidence="1" id="KW-0732">Signal</keyword>
<dbReference type="Proteomes" id="UP000294604">
    <property type="component" value="Unassembled WGS sequence"/>
</dbReference>
<evidence type="ECO:0000313" key="2">
    <source>
        <dbReference type="EMBL" id="TEA03293.1"/>
    </source>
</evidence>
<name>A0A4R8SSA2_9MYCO</name>
<dbReference type="AlphaFoldDB" id="A0A4R8SSA2"/>
<gene>
    <name evidence="2" type="ORF">CCUG60884_02140</name>
</gene>